<reference evidence="1" key="1">
    <citation type="submission" date="2013-10" db="EMBL/GenBank/DDBJ databases">
        <title>Genomic analysis of the causative agents of coccidiosis in chickens.</title>
        <authorList>
            <person name="Reid A.J."/>
            <person name="Blake D."/>
            <person name="Billington K."/>
            <person name="Browne H."/>
            <person name="Dunn M."/>
            <person name="Hung S."/>
            <person name="Kawahara F."/>
            <person name="Miranda-Saavedra D."/>
            <person name="Mourier T."/>
            <person name="Nagra H."/>
            <person name="Otto T.D."/>
            <person name="Rawlings N."/>
            <person name="Sanchez A."/>
            <person name="Sanders M."/>
            <person name="Subramaniam C."/>
            <person name="Tay Y."/>
            <person name="Dear P."/>
            <person name="Doerig C."/>
            <person name="Gruber A."/>
            <person name="Parkinson J."/>
            <person name="Shirley M."/>
            <person name="Wan K.L."/>
            <person name="Berriman M."/>
            <person name="Tomley F."/>
            <person name="Pain A."/>
        </authorList>
    </citation>
    <scope>NUCLEOTIDE SEQUENCE [LARGE SCALE GENOMIC DNA]</scope>
    <source>
        <strain evidence="1">Houghton</strain>
    </source>
</reference>
<dbReference type="AlphaFoldDB" id="U6MYU6"/>
<dbReference type="GeneID" id="25474267"/>
<dbReference type="RefSeq" id="XP_013435347.1">
    <property type="nucleotide sequence ID" value="XM_013579893.1"/>
</dbReference>
<evidence type="ECO:0000313" key="1">
    <source>
        <dbReference type="EMBL" id="CDJ66880.1"/>
    </source>
</evidence>
<accession>U6MYU6</accession>
<gene>
    <name evidence="1" type="ORF">ENH_00041090</name>
</gene>
<keyword evidence="2" id="KW-1185">Reference proteome</keyword>
<evidence type="ECO:0000313" key="2">
    <source>
        <dbReference type="Proteomes" id="UP000030754"/>
    </source>
</evidence>
<sequence>MSLKTCALPRDFLYFDSWFGLLPSFAAAAQQGSSSSCFDEFFGWRLAGINAFTLHKVHHANEDISGVWMRGLDRLLQCRAAAAAPAADRPRLLLQLFLQQHPPNDVWKYRSPPQL</sequence>
<dbReference type="Proteomes" id="UP000030754">
    <property type="component" value="Unassembled WGS sequence"/>
</dbReference>
<reference evidence="1" key="2">
    <citation type="submission" date="2013-10" db="EMBL/GenBank/DDBJ databases">
        <authorList>
            <person name="Aslett M."/>
        </authorList>
    </citation>
    <scope>NUCLEOTIDE SEQUENCE [LARGE SCALE GENOMIC DNA]</scope>
    <source>
        <strain evidence="1">Houghton</strain>
    </source>
</reference>
<proteinExistence type="predicted"/>
<protein>
    <submittedName>
        <fullName evidence="1">Uncharacterized protein</fullName>
    </submittedName>
</protein>
<dbReference type="VEuPathDB" id="ToxoDB:ENH_00041090"/>
<dbReference type="EMBL" id="HG723858">
    <property type="protein sequence ID" value="CDJ66880.1"/>
    <property type="molecule type" value="Genomic_DNA"/>
</dbReference>
<name>U6MYU6_9EIME</name>
<organism evidence="1 2">
    <name type="scientific">Eimeria necatrix</name>
    <dbReference type="NCBI Taxonomy" id="51315"/>
    <lineage>
        <taxon>Eukaryota</taxon>
        <taxon>Sar</taxon>
        <taxon>Alveolata</taxon>
        <taxon>Apicomplexa</taxon>
        <taxon>Conoidasida</taxon>
        <taxon>Coccidia</taxon>
        <taxon>Eucoccidiorida</taxon>
        <taxon>Eimeriorina</taxon>
        <taxon>Eimeriidae</taxon>
        <taxon>Eimeria</taxon>
    </lineage>
</organism>
<dbReference type="OrthoDB" id="405994at2759"/>